<proteinExistence type="predicted"/>
<dbReference type="Proteomes" id="UP000000683">
    <property type="component" value="Chromosome"/>
</dbReference>
<dbReference type="eggNOG" id="ENOG5032RP0">
    <property type="taxonomic scope" value="Bacteria"/>
</dbReference>
<keyword evidence="2" id="KW-1185">Reference proteome</keyword>
<reference evidence="1 2" key="1">
    <citation type="journal article" date="2011" name="J. Bacteriol.">
        <title>Complete genome sequence of the polycyclic aromatic hydrocarbon-degrading bacterium Alteromonas sp. strain SN2.</title>
        <authorList>
            <person name="Jin H.M."/>
            <person name="Jeong H."/>
            <person name="Moon E.J."/>
            <person name="Math R.K."/>
            <person name="Lee K."/>
            <person name="Kim H.J."/>
            <person name="Jeon C.O."/>
            <person name="Oh T.K."/>
            <person name="Kim J.F."/>
        </authorList>
    </citation>
    <scope>NUCLEOTIDE SEQUENCE [LARGE SCALE GENOMIC DNA]</scope>
    <source>
        <strain evidence="2">JCM 17741 / KACC 18427 / KCTC 11700BP / SN2</strain>
    </source>
</reference>
<evidence type="ECO:0000313" key="2">
    <source>
        <dbReference type="Proteomes" id="UP000000683"/>
    </source>
</evidence>
<dbReference type="AlphaFoldDB" id="F5ZDG8"/>
<name>F5ZDG8_ALTNA</name>
<protein>
    <recommendedName>
        <fullName evidence="3">HopJ type III effector protein</fullName>
    </recommendedName>
</protein>
<dbReference type="EMBL" id="CP002339">
    <property type="protein sequence ID" value="AEF03930.1"/>
    <property type="molecule type" value="Genomic_DNA"/>
</dbReference>
<dbReference type="InterPro" id="IPR014984">
    <property type="entry name" value="HopJ"/>
</dbReference>
<organism evidence="1 2">
    <name type="scientific">Alteromonas naphthalenivorans</name>
    <dbReference type="NCBI Taxonomy" id="715451"/>
    <lineage>
        <taxon>Bacteria</taxon>
        <taxon>Pseudomonadati</taxon>
        <taxon>Pseudomonadota</taxon>
        <taxon>Gammaproteobacteria</taxon>
        <taxon>Alteromonadales</taxon>
        <taxon>Alteromonadaceae</taxon>
        <taxon>Alteromonas/Salinimonas group</taxon>
        <taxon>Alteromonas</taxon>
    </lineage>
</organism>
<dbReference type="HOGENOM" id="CLU_121622_1_1_6"/>
<dbReference type="OrthoDB" id="9790826at2"/>
<dbReference type="Pfam" id="PF08888">
    <property type="entry name" value="HopJ"/>
    <property type="match status" value="1"/>
</dbReference>
<dbReference type="Gene3D" id="3.20.160.10">
    <property type="entry name" value="vpa0580 domain like"/>
    <property type="match status" value="1"/>
</dbReference>
<gene>
    <name evidence="1" type="ordered locus">ambt_12050</name>
</gene>
<dbReference type="KEGG" id="alt:ambt_12050"/>
<dbReference type="InterPro" id="IPR038604">
    <property type="entry name" value="HopJ_sf"/>
</dbReference>
<sequence>MNYNNVDALKKHLIKSPESVEFGDVTALIDNAFTFTPTAFTNGEVTNEANQNNGSCKLLALGQHLQLNQAQTLALFGGFYRDDVLKNPDGDDHANIRNFMQTGHEGVSFEAFPLSVKS</sequence>
<accession>F5ZDG8</accession>
<dbReference type="RefSeq" id="WP_013784861.1">
    <property type="nucleotide sequence ID" value="NC_015554.1"/>
</dbReference>
<evidence type="ECO:0000313" key="1">
    <source>
        <dbReference type="EMBL" id="AEF03930.1"/>
    </source>
</evidence>
<evidence type="ECO:0008006" key="3">
    <source>
        <dbReference type="Google" id="ProtNLM"/>
    </source>
</evidence>